<name>A0A3A8MA89_9BACT</name>
<dbReference type="OrthoDB" id="5512084at2"/>
<accession>A0A3A8MA89</accession>
<proteinExistence type="predicted"/>
<evidence type="ECO:0000256" key="1">
    <source>
        <dbReference type="SAM" id="SignalP"/>
    </source>
</evidence>
<feature type="signal peptide" evidence="1">
    <location>
        <begin position="1"/>
        <end position="19"/>
    </location>
</feature>
<dbReference type="NCBIfam" id="TIGR02269">
    <property type="entry name" value="TIGR02269 family lipoprotein"/>
    <property type="match status" value="1"/>
</dbReference>
<keyword evidence="2" id="KW-0449">Lipoprotein</keyword>
<dbReference type="AlphaFoldDB" id="A0A3A8MA89"/>
<feature type="chain" id="PRO_5017410258" evidence="1">
    <location>
        <begin position="20"/>
        <end position="217"/>
    </location>
</feature>
<organism evidence="2 3">
    <name type="scientific">Corallococcus sicarius</name>
    <dbReference type="NCBI Taxonomy" id="2316726"/>
    <lineage>
        <taxon>Bacteria</taxon>
        <taxon>Pseudomonadati</taxon>
        <taxon>Myxococcota</taxon>
        <taxon>Myxococcia</taxon>
        <taxon>Myxococcales</taxon>
        <taxon>Cystobacterineae</taxon>
        <taxon>Myxococcaceae</taxon>
        <taxon>Corallococcus</taxon>
    </lineage>
</organism>
<keyword evidence="3" id="KW-1185">Reference proteome</keyword>
<reference evidence="3" key="1">
    <citation type="submission" date="2018-09" db="EMBL/GenBank/DDBJ databases">
        <authorList>
            <person name="Livingstone P.G."/>
            <person name="Whitworth D.E."/>
        </authorList>
    </citation>
    <scope>NUCLEOTIDE SEQUENCE [LARGE SCALE GENOMIC DNA]</scope>
    <source>
        <strain evidence="3">CA040B</strain>
    </source>
</reference>
<gene>
    <name evidence="2" type="ORF">D7X12_39700</name>
</gene>
<dbReference type="Pfam" id="PF09533">
    <property type="entry name" value="DUF2380"/>
    <property type="match status" value="1"/>
</dbReference>
<comment type="caution">
    <text evidence="2">The sequence shown here is derived from an EMBL/GenBank/DDBJ whole genome shotgun (WGS) entry which is preliminary data.</text>
</comment>
<sequence>MSVRALVCGVWVLLLTACASSTPLQQQWDAAEAECGEAREDACVTLLCGDTACGFYRCEDVAGDVVLARGLPPRPPPMAVAPAPGSGPRRNWGGGMNLPGGGKPLVVFPSAGIPKPALPQRRLPAGKMEKHHIFPQAPDLARWFKDRGVDIHQYTLPIPVHVHRRIHSGGPRGGEWNQAWREFRKANTYATPEEIYKHAGELIYRFQLTGGPLQQYN</sequence>
<dbReference type="PROSITE" id="PS51257">
    <property type="entry name" value="PROKAR_LIPOPROTEIN"/>
    <property type="match status" value="1"/>
</dbReference>
<dbReference type="InterPro" id="IPR011755">
    <property type="entry name" value="CHP02269_MYXXA"/>
</dbReference>
<dbReference type="EMBL" id="RAWG01000506">
    <property type="protein sequence ID" value="RKH29298.1"/>
    <property type="molecule type" value="Genomic_DNA"/>
</dbReference>
<dbReference type="Proteomes" id="UP000273405">
    <property type="component" value="Unassembled WGS sequence"/>
</dbReference>
<keyword evidence="1" id="KW-0732">Signal</keyword>
<protein>
    <submittedName>
        <fullName evidence="2">TIGR02269 family lipoprotein</fullName>
    </submittedName>
</protein>
<evidence type="ECO:0000313" key="3">
    <source>
        <dbReference type="Proteomes" id="UP000273405"/>
    </source>
</evidence>
<evidence type="ECO:0000313" key="2">
    <source>
        <dbReference type="EMBL" id="RKH29298.1"/>
    </source>
</evidence>